<evidence type="ECO:0000313" key="1">
    <source>
        <dbReference type="EMBL" id="JAH34070.1"/>
    </source>
</evidence>
<reference evidence="1" key="2">
    <citation type="journal article" date="2015" name="Fish Shellfish Immunol.">
        <title>Early steps in the European eel (Anguilla anguilla)-Vibrio vulnificus interaction in the gills: Role of the RtxA13 toxin.</title>
        <authorList>
            <person name="Callol A."/>
            <person name="Pajuelo D."/>
            <person name="Ebbesson L."/>
            <person name="Teles M."/>
            <person name="MacKenzie S."/>
            <person name="Amaro C."/>
        </authorList>
    </citation>
    <scope>NUCLEOTIDE SEQUENCE</scope>
</reference>
<proteinExistence type="predicted"/>
<dbReference type="AlphaFoldDB" id="A0A0E9S098"/>
<protein>
    <submittedName>
        <fullName evidence="1">Uncharacterized protein</fullName>
    </submittedName>
</protein>
<sequence>MLANTILELLQRGMVMVSACYTHTRYILRATYRRLT</sequence>
<accession>A0A0E9S098</accession>
<organism evidence="1">
    <name type="scientific">Anguilla anguilla</name>
    <name type="common">European freshwater eel</name>
    <name type="synonym">Muraena anguilla</name>
    <dbReference type="NCBI Taxonomy" id="7936"/>
    <lineage>
        <taxon>Eukaryota</taxon>
        <taxon>Metazoa</taxon>
        <taxon>Chordata</taxon>
        <taxon>Craniata</taxon>
        <taxon>Vertebrata</taxon>
        <taxon>Euteleostomi</taxon>
        <taxon>Actinopterygii</taxon>
        <taxon>Neopterygii</taxon>
        <taxon>Teleostei</taxon>
        <taxon>Anguilliformes</taxon>
        <taxon>Anguillidae</taxon>
        <taxon>Anguilla</taxon>
    </lineage>
</organism>
<dbReference type="EMBL" id="GBXM01074507">
    <property type="protein sequence ID" value="JAH34070.1"/>
    <property type="molecule type" value="Transcribed_RNA"/>
</dbReference>
<name>A0A0E9S098_ANGAN</name>
<reference evidence="1" key="1">
    <citation type="submission" date="2014-11" db="EMBL/GenBank/DDBJ databases">
        <authorList>
            <person name="Amaro Gonzalez C."/>
        </authorList>
    </citation>
    <scope>NUCLEOTIDE SEQUENCE</scope>
</reference>